<proteinExistence type="predicted"/>
<protein>
    <recommendedName>
        <fullName evidence="3">F-box domain-containing protein</fullName>
    </recommendedName>
</protein>
<gene>
    <name evidence="1" type="ORF">ARMGADRAFT_1087508</name>
</gene>
<accession>A0A2H3CV53</accession>
<dbReference type="InParanoid" id="A0A2H3CV53"/>
<name>A0A2H3CV53_ARMGA</name>
<dbReference type="OrthoDB" id="2788229at2759"/>
<evidence type="ECO:0000313" key="1">
    <source>
        <dbReference type="EMBL" id="PBK85324.1"/>
    </source>
</evidence>
<dbReference type="EMBL" id="KZ293691">
    <property type="protein sequence ID" value="PBK85324.1"/>
    <property type="molecule type" value="Genomic_DNA"/>
</dbReference>
<dbReference type="AlphaFoldDB" id="A0A2H3CV53"/>
<reference evidence="2" key="1">
    <citation type="journal article" date="2017" name="Nat. Ecol. Evol.">
        <title>Genome expansion and lineage-specific genetic innovations in the forest pathogenic fungi Armillaria.</title>
        <authorList>
            <person name="Sipos G."/>
            <person name="Prasanna A.N."/>
            <person name="Walter M.C."/>
            <person name="O'Connor E."/>
            <person name="Balint B."/>
            <person name="Krizsan K."/>
            <person name="Kiss B."/>
            <person name="Hess J."/>
            <person name="Varga T."/>
            <person name="Slot J."/>
            <person name="Riley R."/>
            <person name="Boka B."/>
            <person name="Rigling D."/>
            <person name="Barry K."/>
            <person name="Lee J."/>
            <person name="Mihaltcheva S."/>
            <person name="LaButti K."/>
            <person name="Lipzen A."/>
            <person name="Waldron R."/>
            <person name="Moloney N.M."/>
            <person name="Sperisen C."/>
            <person name="Kredics L."/>
            <person name="Vagvoelgyi C."/>
            <person name="Patrignani A."/>
            <person name="Fitzpatrick D."/>
            <person name="Nagy I."/>
            <person name="Doyle S."/>
            <person name="Anderson J.B."/>
            <person name="Grigoriev I.V."/>
            <person name="Gueldener U."/>
            <person name="Muensterkoetter M."/>
            <person name="Nagy L.G."/>
        </authorList>
    </citation>
    <scope>NUCLEOTIDE SEQUENCE [LARGE SCALE GENOMIC DNA]</scope>
    <source>
        <strain evidence="2">Ar21-2</strain>
    </source>
</reference>
<organism evidence="1 2">
    <name type="scientific">Armillaria gallica</name>
    <name type="common">Bulbous honey fungus</name>
    <name type="synonym">Armillaria bulbosa</name>
    <dbReference type="NCBI Taxonomy" id="47427"/>
    <lineage>
        <taxon>Eukaryota</taxon>
        <taxon>Fungi</taxon>
        <taxon>Dikarya</taxon>
        <taxon>Basidiomycota</taxon>
        <taxon>Agaricomycotina</taxon>
        <taxon>Agaricomycetes</taxon>
        <taxon>Agaricomycetidae</taxon>
        <taxon>Agaricales</taxon>
        <taxon>Marasmiineae</taxon>
        <taxon>Physalacriaceae</taxon>
        <taxon>Armillaria</taxon>
    </lineage>
</organism>
<dbReference type="OMA" id="EADMIPR"/>
<dbReference type="Proteomes" id="UP000217790">
    <property type="component" value="Unassembled WGS sequence"/>
</dbReference>
<evidence type="ECO:0008006" key="3">
    <source>
        <dbReference type="Google" id="ProtNLM"/>
    </source>
</evidence>
<evidence type="ECO:0000313" key="2">
    <source>
        <dbReference type="Proteomes" id="UP000217790"/>
    </source>
</evidence>
<keyword evidence="2" id="KW-1185">Reference proteome</keyword>
<sequence length="378" mass="43079">MASVPPETVEQVIDHVAEDDSKSRRPSLANCALVAKLWLPRARYHMFRVTKLRTKRELRRFAELCLNSPSVAHNVEHLTMRLIRRLSKIPNLSSIFAATINLGTIELNNLHLSSFSLDIIHLLAKCPITSLTLSSVFLKQYSDLATMLQILGQKLSHVRFAYLMLLGVVEQGDLIAGDWTTLSPEGKPKIQSIDLQECDVEHWPALFDMLDLRGLREANIIVGPDGEADMIPRLGDLDKLEIAHAGDFVPPSSVAMSLIRRVEVDLIDIDVDAWNWYLDSLQFGERRTEEITLSIFLWDGSKLLAEDAIRIWKRCDDVFGDMKQLRMFRIELATTPEFLGHKQDGYDRFDVMKLGEDLKKLMPVLEKRGVLTVHEKVW</sequence>